<evidence type="ECO:0000313" key="2">
    <source>
        <dbReference type="EMBL" id="PON72909.1"/>
    </source>
</evidence>
<feature type="domain" description="Replication protein A 70 kDa DNA-binding subunit B/D first OB fold" evidence="1">
    <location>
        <begin position="6"/>
        <end position="108"/>
    </location>
</feature>
<dbReference type="Proteomes" id="UP000237000">
    <property type="component" value="Unassembled WGS sequence"/>
</dbReference>
<evidence type="ECO:0000313" key="3">
    <source>
        <dbReference type="Proteomes" id="UP000237000"/>
    </source>
</evidence>
<gene>
    <name evidence="2" type="ORF">TorRG33x02_250940</name>
</gene>
<reference evidence="3" key="1">
    <citation type="submission" date="2016-06" db="EMBL/GenBank/DDBJ databases">
        <title>Parallel loss of symbiosis genes in relatives of nitrogen-fixing non-legume Parasponia.</title>
        <authorList>
            <person name="Van Velzen R."/>
            <person name="Holmer R."/>
            <person name="Bu F."/>
            <person name="Rutten L."/>
            <person name="Van Zeijl A."/>
            <person name="Liu W."/>
            <person name="Santuari L."/>
            <person name="Cao Q."/>
            <person name="Sharma T."/>
            <person name="Shen D."/>
            <person name="Roswanjaya Y."/>
            <person name="Wardhani T."/>
            <person name="Kalhor M.S."/>
            <person name="Jansen J."/>
            <person name="Van den Hoogen J."/>
            <person name="Gungor B."/>
            <person name="Hartog M."/>
            <person name="Hontelez J."/>
            <person name="Verver J."/>
            <person name="Yang W.-C."/>
            <person name="Schijlen E."/>
            <person name="Repin R."/>
            <person name="Schilthuizen M."/>
            <person name="Schranz E."/>
            <person name="Heidstra R."/>
            <person name="Miyata K."/>
            <person name="Fedorova E."/>
            <person name="Kohlen W."/>
            <person name="Bisseling T."/>
            <person name="Smit S."/>
            <person name="Geurts R."/>
        </authorList>
    </citation>
    <scope>NUCLEOTIDE SEQUENCE [LARGE SCALE GENOMIC DNA]</scope>
    <source>
        <strain evidence="3">cv. RG33-2</strain>
    </source>
</reference>
<dbReference type="InParanoid" id="A0A2P5DHX3"/>
<keyword evidence="3" id="KW-1185">Reference proteome</keyword>
<dbReference type="PANTHER" id="PTHR47165:SF4">
    <property type="entry name" value="OS03G0429900 PROTEIN"/>
    <property type="match status" value="1"/>
</dbReference>
<name>A0A2P5DHX3_TREOI</name>
<dbReference type="OrthoDB" id="1725660at2759"/>
<dbReference type="Gene3D" id="2.40.50.140">
    <property type="entry name" value="Nucleic acid-binding proteins"/>
    <property type="match status" value="1"/>
</dbReference>
<organism evidence="2 3">
    <name type="scientific">Trema orientale</name>
    <name type="common">Charcoal tree</name>
    <name type="synonym">Celtis orientalis</name>
    <dbReference type="NCBI Taxonomy" id="63057"/>
    <lineage>
        <taxon>Eukaryota</taxon>
        <taxon>Viridiplantae</taxon>
        <taxon>Streptophyta</taxon>
        <taxon>Embryophyta</taxon>
        <taxon>Tracheophyta</taxon>
        <taxon>Spermatophyta</taxon>
        <taxon>Magnoliopsida</taxon>
        <taxon>eudicotyledons</taxon>
        <taxon>Gunneridae</taxon>
        <taxon>Pentapetalae</taxon>
        <taxon>rosids</taxon>
        <taxon>fabids</taxon>
        <taxon>Rosales</taxon>
        <taxon>Cannabaceae</taxon>
        <taxon>Trema</taxon>
    </lineage>
</organism>
<evidence type="ECO:0000259" key="1">
    <source>
        <dbReference type="Pfam" id="PF02721"/>
    </source>
</evidence>
<protein>
    <submittedName>
        <fullName evidence="2">Nucleic acid-binding, OB-fold containing protein</fullName>
    </submittedName>
</protein>
<dbReference type="Pfam" id="PF02721">
    <property type="entry name" value="DUF223"/>
    <property type="match status" value="1"/>
</dbReference>
<dbReference type="STRING" id="63057.A0A2P5DHX3"/>
<comment type="caution">
    <text evidence="2">The sequence shown here is derived from an EMBL/GenBank/DDBJ whole genome shotgun (WGS) entry which is preliminary data.</text>
</comment>
<dbReference type="InterPro" id="IPR012340">
    <property type="entry name" value="NA-bd_OB-fold"/>
</dbReference>
<dbReference type="PANTHER" id="PTHR47165">
    <property type="entry name" value="OS03G0429900 PROTEIN"/>
    <property type="match status" value="1"/>
</dbReference>
<accession>A0A2P5DHX3</accession>
<dbReference type="InterPro" id="IPR003871">
    <property type="entry name" value="RFA1B/D_OB_1st"/>
</dbReference>
<dbReference type="SUPFAM" id="SSF50249">
    <property type="entry name" value="Nucleic acid-binding proteins"/>
    <property type="match status" value="1"/>
</dbReference>
<sequence length="263" mass="30430">MENQVKNIKEIFPRTRKWTAKVLVAEKRLPRTSTRNSSRYQHLLLVDVQGTRIQATIFDDNIERFENTLIMFKTYNISNAIVNRIMPAHRVIDNQYQWIINDKTKINEVSEEEALNNPQDAPNFTFVPFSALNEYKHRAVEIDTSLCTKVSNRLIIIDPDLPEAFVLRAWRDENEKFLQMCMSEKTLVSSLSNIAIPENESIIPVNAIKDLAGKDGIHNLASIADVSSCNEYIAHLKTYKHDYKQQTKYRYTVLHMLDAASNK</sequence>
<dbReference type="EMBL" id="JXTC01000269">
    <property type="protein sequence ID" value="PON72909.1"/>
    <property type="molecule type" value="Genomic_DNA"/>
</dbReference>
<dbReference type="AlphaFoldDB" id="A0A2P5DHX3"/>
<proteinExistence type="predicted"/>